<evidence type="ECO:0000313" key="1">
    <source>
        <dbReference type="EMBL" id="KAJ8650257.1"/>
    </source>
</evidence>
<dbReference type="Proteomes" id="UP001234297">
    <property type="component" value="Chromosome 1"/>
</dbReference>
<keyword evidence="2" id="KW-1185">Reference proteome</keyword>
<reference evidence="1 2" key="1">
    <citation type="journal article" date="2022" name="Hortic Res">
        <title>A haplotype resolved chromosomal level avocado genome allows analysis of novel avocado genes.</title>
        <authorList>
            <person name="Nath O."/>
            <person name="Fletcher S.J."/>
            <person name="Hayward A."/>
            <person name="Shaw L.M."/>
            <person name="Masouleh A.K."/>
            <person name="Furtado A."/>
            <person name="Henry R.J."/>
            <person name="Mitter N."/>
        </authorList>
    </citation>
    <scope>NUCLEOTIDE SEQUENCE [LARGE SCALE GENOMIC DNA]</scope>
    <source>
        <strain evidence="2">cv. Hass</strain>
    </source>
</reference>
<organism evidence="1 2">
    <name type="scientific">Persea americana</name>
    <name type="common">Avocado</name>
    <dbReference type="NCBI Taxonomy" id="3435"/>
    <lineage>
        <taxon>Eukaryota</taxon>
        <taxon>Viridiplantae</taxon>
        <taxon>Streptophyta</taxon>
        <taxon>Embryophyta</taxon>
        <taxon>Tracheophyta</taxon>
        <taxon>Spermatophyta</taxon>
        <taxon>Magnoliopsida</taxon>
        <taxon>Magnoliidae</taxon>
        <taxon>Laurales</taxon>
        <taxon>Lauraceae</taxon>
        <taxon>Persea</taxon>
    </lineage>
</organism>
<proteinExistence type="predicted"/>
<gene>
    <name evidence="1" type="ORF">MRB53_003280</name>
</gene>
<protein>
    <submittedName>
        <fullName evidence="1">Uncharacterized protein</fullName>
    </submittedName>
</protein>
<sequence length="135" mass="14426">MGRNPTALVESQPSLSAAFSLSACACALLLSTMLPFSRSYTRLLTVHQKKGTAERGGAVDGAGRAGDGRERRCSKWGWSGRGWSREEVQQMGLVGQAITERGGAVDGAGRRSLEVRNRERERGDDGRSEGEGDDG</sequence>
<dbReference type="EMBL" id="CM056809">
    <property type="protein sequence ID" value="KAJ8650257.1"/>
    <property type="molecule type" value="Genomic_DNA"/>
</dbReference>
<name>A0ACC2MWV5_PERAE</name>
<evidence type="ECO:0000313" key="2">
    <source>
        <dbReference type="Proteomes" id="UP001234297"/>
    </source>
</evidence>
<comment type="caution">
    <text evidence="1">The sequence shown here is derived from an EMBL/GenBank/DDBJ whole genome shotgun (WGS) entry which is preliminary data.</text>
</comment>
<accession>A0ACC2MWV5</accession>